<feature type="coiled-coil region" evidence="1">
    <location>
        <begin position="60"/>
        <end position="87"/>
    </location>
</feature>
<dbReference type="AlphaFoldDB" id="A0AA38L2K4"/>
<evidence type="ECO:0000313" key="2">
    <source>
        <dbReference type="EMBL" id="KAJ3780190.1"/>
    </source>
</evidence>
<comment type="caution">
    <text evidence="2">The sequence shown here is derived from an EMBL/GenBank/DDBJ whole genome shotgun (WGS) entry which is preliminary data.</text>
</comment>
<proteinExistence type="predicted"/>
<reference evidence="2" key="1">
    <citation type="submission" date="2022-08" db="EMBL/GenBank/DDBJ databases">
        <authorList>
            <consortium name="DOE Joint Genome Institute"/>
            <person name="Min B."/>
            <person name="Riley R."/>
            <person name="Sierra-Patev S."/>
            <person name="Naranjo-Ortiz M."/>
            <person name="Looney B."/>
            <person name="Konkel Z."/>
            <person name="Slot J.C."/>
            <person name="Sakamoto Y."/>
            <person name="Steenwyk J.L."/>
            <person name="Rokas A."/>
            <person name="Carro J."/>
            <person name="Camarero S."/>
            <person name="Ferreira P."/>
            <person name="Molpeceres G."/>
            <person name="Ruiz-Duenas F.J."/>
            <person name="Serrano A."/>
            <person name="Henrissat B."/>
            <person name="Drula E."/>
            <person name="Hughes K.W."/>
            <person name="Mata J.L."/>
            <person name="Ishikawa N.K."/>
            <person name="Vargas-Isla R."/>
            <person name="Ushijima S."/>
            <person name="Smith C.A."/>
            <person name="Ahrendt S."/>
            <person name="Andreopoulos W."/>
            <person name="He G."/>
            <person name="Labutti K."/>
            <person name="Lipzen A."/>
            <person name="Ng V."/>
            <person name="Sandor L."/>
            <person name="Barry K."/>
            <person name="Martinez A.T."/>
            <person name="Xiao Y."/>
            <person name="Gibbons J.G."/>
            <person name="Terashima K."/>
            <person name="Hibbett D.S."/>
            <person name="Grigoriev I.V."/>
        </authorList>
    </citation>
    <scope>NUCLEOTIDE SEQUENCE</scope>
    <source>
        <strain evidence="2">TFB10291</strain>
    </source>
</reference>
<name>A0AA38L2K4_9AGAR</name>
<sequence length="132" mass="15618">MANRLEFNPALMPCPDFMDEFYAALHNSLIIDPNHAGINNNQEAANHLKEQWEVVNTWLLLADQEEANQRREEAEELQKQRESEDRERLSVGYHKKRWRYSGWCRGWVKKPLSWLKCKAAGLNANRRKQLQV</sequence>
<dbReference type="Proteomes" id="UP001163798">
    <property type="component" value="Unassembled WGS sequence"/>
</dbReference>
<evidence type="ECO:0000256" key="1">
    <source>
        <dbReference type="SAM" id="Coils"/>
    </source>
</evidence>
<organism evidence="2 3">
    <name type="scientific">Lentinula aff. detonsa</name>
    <dbReference type="NCBI Taxonomy" id="2804958"/>
    <lineage>
        <taxon>Eukaryota</taxon>
        <taxon>Fungi</taxon>
        <taxon>Dikarya</taxon>
        <taxon>Basidiomycota</taxon>
        <taxon>Agaricomycotina</taxon>
        <taxon>Agaricomycetes</taxon>
        <taxon>Agaricomycetidae</taxon>
        <taxon>Agaricales</taxon>
        <taxon>Marasmiineae</taxon>
        <taxon>Omphalotaceae</taxon>
        <taxon>Lentinula</taxon>
    </lineage>
</organism>
<evidence type="ECO:0000313" key="3">
    <source>
        <dbReference type="Proteomes" id="UP001163798"/>
    </source>
</evidence>
<dbReference type="EMBL" id="MU793865">
    <property type="protein sequence ID" value="KAJ3780190.1"/>
    <property type="molecule type" value="Genomic_DNA"/>
</dbReference>
<gene>
    <name evidence="2" type="ORF">GGU10DRAFT_337375</name>
</gene>
<accession>A0AA38L2K4</accession>
<keyword evidence="1" id="KW-0175">Coiled coil</keyword>
<keyword evidence="3" id="KW-1185">Reference proteome</keyword>
<protein>
    <submittedName>
        <fullName evidence="2">Uncharacterized protein</fullName>
    </submittedName>
</protein>